<dbReference type="KEGG" id="bif:N288_24295"/>
<evidence type="ECO:0000313" key="2">
    <source>
        <dbReference type="Proteomes" id="UP000017805"/>
    </source>
</evidence>
<accession>U5LFT1</accession>
<dbReference type="AlphaFoldDB" id="U5LFT1"/>
<dbReference type="STRING" id="1367477.N288_24295"/>
<gene>
    <name evidence="1" type="ORF">N288_24295</name>
</gene>
<organism evidence="1 2">
    <name type="scientific">Bacillus infantis NRRL B-14911</name>
    <dbReference type="NCBI Taxonomy" id="1367477"/>
    <lineage>
        <taxon>Bacteria</taxon>
        <taxon>Bacillati</taxon>
        <taxon>Bacillota</taxon>
        <taxon>Bacilli</taxon>
        <taxon>Bacillales</taxon>
        <taxon>Bacillaceae</taxon>
        <taxon>Bacillus</taxon>
    </lineage>
</organism>
<keyword evidence="2" id="KW-1185">Reference proteome</keyword>
<proteinExistence type="predicted"/>
<reference evidence="1 2" key="1">
    <citation type="submission" date="2013-07" db="EMBL/GenBank/DDBJ databases">
        <title>Complete genome sequence of Bacillus infantis NRRL B-14911 that has potential to induce cardiac disease by antigenic mimicry.</title>
        <authorList>
            <person name="Massilamany C."/>
            <person name="Smith T.P.L."/>
            <person name="Loy J.D."/>
            <person name="Barletta R."/>
            <person name="Reddy J."/>
        </authorList>
    </citation>
    <scope>NUCLEOTIDE SEQUENCE [LARGE SCALE GENOMIC DNA]</scope>
    <source>
        <strain evidence="1 2">NRRL B-14911</strain>
    </source>
</reference>
<dbReference type="HOGENOM" id="CLU_3284950_0_0_9"/>
<name>U5LFT1_9BACI</name>
<sequence length="40" mass="4384">MLLFFDNFKQPGLGKAGGLMGLKSFFQQLKSSVHALIEGQ</sequence>
<evidence type="ECO:0000313" key="1">
    <source>
        <dbReference type="EMBL" id="AGX06694.1"/>
    </source>
</evidence>
<dbReference type="EMBL" id="CP006643">
    <property type="protein sequence ID" value="AGX06694.1"/>
    <property type="molecule type" value="Genomic_DNA"/>
</dbReference>
<protein>
    <submittedName>
        <fullName evidence="1">Uncharacterized protein</fullName>
    </submittedName>
</protein>
<dbReference type="Proteomes" id="UP000017805">
    <property type="component" value="Chromosome"/>
</dbReference>